<protein>
    <submittedName>
        <fullName evidence="1">Uncharacterized protein</fullName>
    </submittedName>
</protein>
<proteinExistence type="predicted"/>
<evidence type="ECO:0000313" key="2">
    <source>
        <dbReference type="Proteomes" id="UP000595296"/>
    </source>
</evidence>
<reference evidence="1 2" key="1">
    <citation type="journal article" date="2021" name="Int. J. Syst. Evol. Microbiol.">
        <title>Characterization of a novel transitional group Rickettsia species (Rickettsia tillamookensis sp. nov.) from the western black-legged tick, Ixodes pacificus.</title>
        <authorList>
            <person name="Gauthier D.T."/>
            <person name="Karpathy S.E."/>
            <person name="Grizzard S.L."/>
            <person name="Batra D."/>
            <person name="Rowe L.A."/>
            <person name="Paddock C.D."/>
        </authorList>
    </citation>
    <scope>NUCLEOTIDE SEQUENCE [LARGE SCALE GENOMIC DNA]</scope>
    <source>
        <strain evidence="1 2">Tillamook 23</strain>
    </source>
</reference>
<gene>
    <name evidence="1" type="ORF">H6P87_00672</name>
</gene>
<evidence type="ECO:0000313" key="1">
    <source>
        <dbReference type="EMBL" id="QQV75126.1"/>
    </source>
</evidence>
<accession>A0A9E6MHK2</accession>
<dbReference type="RefSeq" id="WP_202068202.1">
    <property type="nucleotide sequence ID" value="NZ_CP060138.2"/>
</dbReference>
<keyword evidence="2" id="KW-1185">Reference proteome</keyword>
<name>A0A9E6MHK2_9RICK</name>
<dbReference type="Proteomes" id="UP000595296">
    <property type="component" value="Chromosome"/>
</dbReference>
<sequence length="119" mass="13121">MFKQALNAGFPIDIKQIKIDVATEQMVLNELRAIVSKHSVGTDGNGNHIINDISQFEKIKKLTSLAFSVGISIHTEPNIIFDDNFKPSAITFSESNTVNYEVDITKALGNTPIDETENV</sequence>
<organism evidence="1 2">
    <name type="scientific">Rickettsia tillamookensis</name>
    <dbReference type="NCBI Taxonomy" id="2761623"/>
    <lineage>
        <taxon>Bacteria</taxon>
        <taxon>Pseudomonadati</taxon>
        <taxon>Pseudomonadota</taxon>
        <taxon>Alphaproteobacteria</taxon>
        <taxon>Rickettsiales</taxon>
        <taxon>Rickettsiaceae</taxon>
        <taxon>Rickettsieae</taxon>
        <taxon>Rickettsia</taxon>
        <taxon>spotted fever group</taxon>
    </lineage>
</organism>
<dbReference type="EMBL" id="CP060138">
    <property type="protein sequence ID" value="QQV75126.1"/>
    <property type="molecule type" value="Genomic_DNA"/>
</dbReference>